<dbReference type="FunFam" id="1.20.140.10:FF:000015">
    <property type="entry name" value="Acyl-coenzyme A oxidase"/>
    <property type="match status" value="1"/>
</dbReference>
<dbReference type="GO" id="GO:0033540">
    <property type="term" value="P:fatty acid beta-oxidation using acyl-CoA oxidase"/>
    <property type="evidence" value="ECO:0007669"/>
    <property type="project" value="UniProtKB-UniPathway"/>
</dbReference>
<organism evidence="18 19">
    <name type="scientific">Sistotremastrum niveocremeum HHB9708</name>
    <dbReference type="NCBI Taxonomy" id="1314777"/>
    <lineage>
        <taxon>Eukaryota</taxon>
        <taxon>Fungi</taxon>
        <taxon>Dikarya</taxon>
        <taxon>Basidiomycota</taxon>
        <taxon>Agaricomycotina</taxon>
        <taxon>Agaricomycetes</taxon>
        <taxon>Sistotremastrales</taxon>
        <taxon>Sistotremastraceae</taxon>
        <taxon>Sertulicium</taxon>
        <taxon>Sertulicium niveocremeum</taxon>
    </lineage>
</organism>
<evidence type="ECO:0000256" key="9">
    <source>
        <dbReference type="ARBA" id="ARBA00023002"/>
    </source>
</evidence>
<evidence type="ECO:0000256" key="4">
    <source>
        <dbReference type="ARBA" id="ARBA00004846"/>
    </source>
</evidence>
<dbReference type="InterPro" id="IPR009100">
    <property type="entry name" value="AcylCoA_DH/oxidase_NM_dom_sf"/>
</dbReference>
<dbReference type="GO" id="GO:0005777">
    <property type="term" value="C:peroxisome"/>
    <property type="evidence" value="ECO:0007669"/>
    <property type="project" value="UniProtKB-SubCell"/>
</dbReference>
<dbReference type="SUPFAM" id="SSF47203">
    <property type="entry name" value="Acyl-CoA dehydrogenase C-terminal domain-like"/>
    <property type="match status" value="2"/>
</dbReference>
<dbReference type="GO" id="GO:0055088">
    <property type="term" value="P:lipid homeostasis"/>
    <property type="evidence" value="ECO:0007669"/>
    <property type="project" value="TreeGrafter"/>
</dbReference>
<accession>A0A164Q933</accession>
<dbReference type="InterPro" id="IPR002655">
    <property type="entry name" value="Acyl-CoA_oxidase_C"/>
</dbReference>
<feature type="binding site" evidence="14">
    <location>
        <position position="185"/>
    </location>
    <ligand>
        <name>FAD</name>
        <dbReference type="ChEBI" id="CHEBI:57692"/>
    </ligand>
</feature>
<dbReference type="GO" id="GO:0071949">
    <property type="term" value="F:FAD binding"/>
    <property type="evidence" value="ECO:0007669"/>
    <property type="project" value="InterPro"/>
</dbReference>
<dbReference type="Pfam" id="PF14749">
    <property type="entry name" value="Acyl-CoA_ox_N"/>
    <property type="match status" value="1"/>
</dbReference>
<evidence type="ECO:0000256" key="12">
    <source>
        <dbReference type="PIRNR" id="PIRNR000168"/>
    </source>
</evidence>
<dbReference type="Proteomes" id="UP000076722">
    <property type="component" value="Unassembled WGS sequence"/>
</dbReference>
<evidence type="ECO:0000313" key="19">
    <source>
        <dbReference type="Proteomes" id="UP000076722"/>
    </source>
</evidence>
<dbReference type="InterPro" id="IPR037069">
    <property type="entry name" value="AcylCoA_DH/ox_N_sf"/>
</dbReference>
<proteinExistence type="inferred from homology"/>
<dbReference type="Gene3D" id="2.40.110.10">
    <property type="entry name" value="Butyryl-CoA Dehydrogenase, subunit A, domain 2"/>
    <property type="match status" value="1"/>
</dbReference>
<evidence type="ECO:0000256" key="2">
    <source>
        <dbReference type="ARBA" id="ARBA00001974"/>
    </source>
</evidence>
<evidence type="ECO:0000256" key="13">
    <source>
        <dbReference type="PIRSR" id="PIRSR000168-1"/>
    </source>
</evidence>
<dbReference type="GO" id="GO:0005504">
    <property type="term" value="F:fatty acid binding"/>
    <property type="evidence" value="ECO:0007669"/>
    <property type="project" value="TreeGrafter"/>
</dbReference>
<evidence type="ECO:0000259" key="16">
    <source>
        <dbReference type="Pfam" id="PF14749"/>
    </source>
</evidence>
<evidence type="ECO:0000256" key="14">
    <source>
        <dbReference type="PIRSR" id="PIRSR000168-2"/>
    </source>
</evidence>
<dbReference type="InterPro" id="IPR029320">
    <property type="entry name" value="Acyl-CoA_ox_N"/>
</dbReference>
<dbReference type="EMBL" id="KV419427">
    <property type="protein sequence ID" value="KZS89443.1"/>
    <property type="molecule type" value="Genomic_DNA"/>
</dbReference>
<feature type="domain" description="Acyl-CoA oxidase C-terminal" evidence="15">
    <location>
        <begin position="513"/>
        <end position="659"/>
    </location>
</feature>
<comment type="catalytic activity">
    <reaction evidence="1">
        <text>a 2,3-saturated acyl-CoA + O2 = a (2E)-enoyl-CoA + H2O2</text>
        <dbReference type="Rhea" id="RHEA:38959"/>
        <dbReference type="ChEBI" id="CHEBI:15379"/>
        <dbReference type="ChEBI" id="CHEBI:16240"/>
        <dbReference type="ChEBI" id="CHEBI:58856"/>
        <dbReference type="ChEBI" id="CHEBI:65111"/>
        <dbReference type="EC" id="1.3.3.6"/>
    </reaction>
</comment>
<feature type="domain" description="Acyl-coenzyme A oxidase N-terminal" evidence="16">
    <location>
        <begin position="31"/>
        <end position="135"/>
    </location>
</feature>
<evidence type="ECO:0000256" key="7">
    <source>
        <dbReference type="ARBA" id="ARBA00022827"/>
    </source>
</evidence>
<dbReference type="GO" id="GO:0003997">
    <property type="term" value="F:acyl-CoA oxidase activity"/>
    <property type="evidence" value="ECO:0007669"/>
    <property type="project" value="UniProtKB-EC"/>
</dbReference>
<dbReference type="Gene3D" id="1.20.140.10">
    <property type="entry name" value="Butyryl-CoA Dehydrogenase, subunit A, domain 3"/>
    <property type="match status" value="2"/>
</dbReference>
<feature type="active site" description="Proton acceptor" evidence="13">
    <location>
        <position position="429"/>
    </location>
</feature>
<evidence type="ECO:0000256" key="1">
    <source>
        <dbReference type="ARBA" id="ARBA00001201"/>
    </source>
</evidence>
<evidence type="ECO:0000256" key="5">
    <source>
        <dbReference type="ARBA" id="ARBA00006288"/>
    </source>
</evidence>
<dbReference type="Pfam" id="PF22924">
    <property type="entry name" value="ACOX_C_alpha1"/>
    <property type="match status" value="1"/>
</dbReference>
<keyword evidence="11" id="KW-0576">Peroxisome</keyword>
<dbReference type="FunFam" id="2.40.110.10:FF:000003">
    <property type="entry name" value="Acyl-coenzyme A oxidase"/>
    <property type="match status" value="1"/>
</dbReference>
<dbReference type="AlphaFoldDB" id="A0A164Q933"/>
<dbReference type="InterPro" id="IPR036250">
    <property type="entry name" value="AcylCo_DH-like_C"/>
</dbReference>
<gene>
    <name evidence="18" type="ORF">SISNIDRAFT_526671</name>
</gene>
<name>A0A164Q933_9AGAM</name>
<dbReference type="InterPro" id="IPR055060">
    <property type="entry name" value="ACOX_C_alpha1"/>
</dbReference>
<keyword evidence="9" id="KW-0560">Oxidoreductase</keyword>
<dbReference type="Gene3D" id="1.10.540.10">
    <property type="entry name" value="Acyl-CoA dehydrogenase/oxidase, N-terminal domain"/>
    <property type="match status" value="1"/>
</dbReference>
<comment type="pathway">
    <text evidence="4">Lipid metabolism; peroxisomal fatty acid beta-oxidation.</text>
</comment>
<evidence type="ECO:0000256" key="6">
    <source>
        <dbReference type="ARBA" id="ARBA00022630"/>
    </source>
</evidence>
<comment type="similarity">
    <text evidence="5 12">Belongs to the acyl-CoA oxidase family.</text>
</comment>
<dbReference type="PIRSF" id="PIRSF000168">
    <property type="entry name" value="Acyl-CoA_oxidase"/>
    <property type="match status" value="1"/>
</dbReference>
<protein>
    <recommendedName>
        <fullName evidence="12">Acyl-coenzyme A oxidase</fullName>
    </recommendedName>
</protein>
<comment type="subcellular location">
    <subcellularLocation>
        <location evidence="3">Peroxisome</location>
    </subcellularLocation>
</comment>
<dbReference type="STRING" id="1314777.A0A164Q933"/>
<dbReference type="PANTHER" id="PTHR10909">
    <property type="entry name" value="ELECTRON TRANSPORT OXIDOREDUCTASE"/>
    <property type="match status" value="1"/>
</dbReference>
<evidence type="ECO:0000256" key="8">
    <source>
        <dbReference type="ARBA" id="ARBA00022832"/>
    </source>
</evidence>
<evidence type="ECO:0000313" key="18">
    <source>
        <dbReference type="EMBL" id="KZS89443.1"/>
    </source>
</evidence>
<reference evidence="18 19" key="1">
    <citation type="journal article" date="2016" name="Mol. Biol. Evol.">
        <title>Comparative Genomics of Early-Diverging Mushroom-Forming Fungi Provides Insights into the Origins of Lignocellulose Decay Capabilities.</title>
        <authorList>
            <person name="Nagy L.G."/>
            <person name="Riley R."/>
            <person name="Tritt A."/>
            <person name="Adam C."/>
            <person name="Daum C."/>
            <person name="Floudas D."/>
            <person name="Sun H."/>
            <person name="Yadav J.S."/>
            <person name="Pangilinan J."/>
            <person name="Larsson K.H."/>
            <person name="Matsuura K."/>
            <person name="Barry K."/>
            <person name="Labutti K."/>
            <person name="Kuo R."/>
            <person name="Ohm R.A."/>
            <person name="Bhattacharya S.S."/>
            <person name="Shirouzu T."/>
            <person name="Yoshinaga Y."/>
            <person name="Martin F.M."/>
            <person name="Grigoriev I.V."/>
            <person name="Hibbett D.S."/>
        </authorList>
    </citation>
    <scope>NUCLEOTIDE SEQUENCE [LARGE SCALE GENOMIC DNA]</scope>
    <source>
        <strain evidence="18 19">HHB9708</strain>
    </source>
</reference>
<dbReference type="InterPro" id="IPR046373">
    <property type="entry name" value="Acyl-CoA_Oxase/DH_mid-dom_sf"/>
</dbReference>
<feature type="domain" description="Acyl-CoA oxidase C-alpha1" evidence="17">
    <location>
        <begin position="285"/>
        <end position="443"/>
    </location>
</feature>
<sequence length="671" mass="74891">MSPGANERTAIDIAEMRSLANFDVTAVKMELRGGEMEWRKRRNIVDIISADSVFDKSQRPFMSRLERYQRAMAMANRIEELREHLKWDEREVDIAYSLCDEPVPLDLHTVPPAFAPVLSSQASADFLKEYGDLIRYRGILGAYAQTELGHGSNLQALETTATFIPEEQEFEIHSPTLTSTKWWIGALGRTATHAVVQAKLILPSGQDMGPHLFFVQVRSLEDHKPMPGITMGDIGPKAHGGYTATDNGFARFNRVRIPRSAMLSKFANVTEDGRYVKPPHAKLSYGGMLYIRSIMVTSAGWNLAKAITIAIRYTSVRRQGGPLGQEDQVIKYQSVYYRLLPILARAYVYIFLGRRMRALFQSMSSRLSSGDTSLLAETHAVTAALKVLTSSSTTESIEVARRAMGGHGFSAFAGIGRLYADQLPSTTYEGDNFVLDNQVVRSALKSLKSLRKRSSRDSATLSPSSEYLRYLESSPPLASSWYNPARSISLLQRRAAFIIQNLADNNSEDAGANQRASKAIAEAFVAARIGEILEEFRRLGVRERDVLRKLFLLYLIITVEDGLADILSFDLLPRDPKTRTRSDPTASLRAIINRLCLELLPNSIGLSDAFGFTDWELDSALGVSDGKVYEALWERAQLEPLNKETVVEGYTEHIKPILQRGQRLSKIQGKL</sequence>
<keyword evidence="8" id="KW-0276">Fatty acid metabolism</keyword>
<dbReference type="UniPathway" id="UPA00661"/>
<keyword evidence="19" id="KW-1185">Reference proteome</keyword>
<dbReference type="Pfam" id="PF01756">
    <property type="entry name" value="ACOX"/>
    <property type="match status" value="1"/>
</dbReference>
<dbReference type="SUPFAM" id="SSF56645">
    <property type="entry name" value="Acyl-CoA dehydrogenase NM domain-like"/>
    <property type="match status" value="1"/>
</dbReference>
<evidence type="ECO:0000256" key="10">
    <source>
        <dbReference type="ARBA" id="ARBA00023098"/>
    </source>
</evidence>
<dbReference type="OrthoDB" id="538336at2759"/>
<keyword evidence="7 12" id="KW-0274">FAD</keyword>
<feature type="binding site" evidence="14">
    <location>
        <position position="146"/>
    </location>
    <ligand>
        <name>FAD</name>
        <dbReference type="ChEBI" id="CHEBI:57692"/>
    </ligand>
</feature>
<dbReference type="InterPro" id="IPR012258">
    <property type="entry name" value="Acyl-CoA_oxidase"/>
</dbReference>
<evidence type="ECO:0000256" key="3">
    <source>
        <dbReference type="ARBA" id="ARBA00004275"/>
    </source>
</evidence>
<dbReference type="PANTHER" id="PTHR10909:SF250">
    <property type="entry name" value="PEROXISOMAL ACYL-COENZYME A OXIDASE 1"/>
    <property type="match status" value="1"/>
</dbReference>
<keyword evidence="10" id="KW-0443">Lipid metabolism</keyword>
<comment type="cofactor">
    <cofactor evidence="2">
        <name>FAD</name>
        <dbReference type="ChEBI" id="CHEBI:57692"/>
    </cofactor>
</comment>
<evidence type="ECO:0000259" key="15">
    <source>
        <dbReference type="Pfam" id="PF01756"/>
    </source>
</evidence>
<evidence type="ECO:0000256" key="11">
    <source>
        <dbReference type="ARBA" id="ARBA00023140"/>
    </source>
</evidence>
<evidence type="ECO:0000259" key="17">
    <source>
        <dbReference type="Pfam" id="PF22924"/>
    </source>
</evidence>
<keyword evidence="6 12" id="KW-0285">Flavoprotein</keyword>